<dbReference type="PROSITE" id="PS01280">
    <property type="entry name" value="GIDA_1"/>
    <property type="match status" value="1"/>
</dbReference>
<dbReference type="GO" id="GO:0002098">
    <property type="term" value="P:tRNA wobble uridine modification"/>
    <property type="evidence" value="ECO:0007669"/>
    <property type="project" value="TreeGrafter"/>
</dbReference>
<dbReference type="Proteomes" id="UP000504617">
    <property type="component" value="Unplaced"/>
</dbReference>
<proteinExistence type="inferred from homology"/>
<evidence type="ECO:0000256" key="4">
    <source>
        <dbReference type="ARBA" id="ARBA00012806"/>
    </source>
</evidence>
<dbReference type="Gene3D" id="3.50.50.60">
    <property type="entry name" value="FAD/NAD(P)-binding domain"/>
    <property type="match status" value="1"/>
</dbReference>
<evidence type="ECO:0000256" key="2">
    <source>
        <dbReference type="ARBA" id="ARBA00005465"/>
    </source>
</evidence>
<dbReference type="Gene3D" id="2.40.30.260">
    <property type="match status" value="1"/>
</dbReference>
<name>A0A6I9XY33_9SAUR</name>
<dbReference type="InterPro" id="IPR036188">
    <property type="entry name" value="FAD/NAD-bd_sf"/>
</dbReference>
<dbReference type="OrthoDB" id="3329at2759"/>
<organism evidence="9 10">
    <name type="scientific">Thamnophis sirtalis</name>
    <dbReference type="NCBI Taxonomy" id="35019"/>
    <lineage>
        <taxon>Eukaryota</taxon>
        <taxon>Metazoa</taxon>
        <taxon>Chordata</taxon>
        <taxon>Craniata</taxon>
        <taxon>Vertebrata</taxon>
        <taxon>Euteleostomi</taxon>
        <taxon>Lepidosauria</taxon>
        <taxon>Squamata</taxon>
        <taxon>Bifurcata</taxon>
        <taxon>Unidentata</taxon>
        <taxon>Episquamata</taxon>
        <taxon>Toxicofera</taxon>
        <taxon>Serpentes</taxon>
        <taxon>Colubroidea</taxon>
        <taxon>Colubridae</taxon>
        <taxon>Natricinae</taxon>
        <taxon>Thamnophis</taxon>
    </lineage>
</organism>
<feature type="domain" description="MnmG N-terminal" evidence="8">
    <location>
        <begin position="75"/>
        <end position="265"/>
    </location>
</feature>
<evidence type="ECO:0000313" key="9">
    <source>
        <dbReference type="Proteomes" id="UP000504617"/>
    </source>
</evidence>
<dbReference type="PANTHER" id="PTHR11806:SF0">
    <property type="entry name" value="PROTEIN MTO1 HOMOLOG, MITOCHONDRIAL"/>
    <property type="match status" value="1"/>
</dbReference>
<dbReference type="CTD" id="25821"/>
<evidence type="ECO:0000256" key="1">
    <source>
        <dbReference type="ARBA" id="ARBA00001974"/>
    </source>
</evidence>
<keyword evidence="6" id="KW-0274">FAD</keyword>
<dbReference type="GeneID" id="106546683"/>
<dbReference type="InterPro" id="IPR020595">
    <property type="entry name" value="MnmG-rel_CS"/>
</dbReference>
<dbReference type="GO" id="GO:0001716">
    <property type="term" value="F:L-amino-acid oxidase activity"/>
    <property type="evidence" value="ECO:0007669"/>
    <property type="project" value="UniProtKB-EC"/>
</dbReference>
<evidence type="ECO:0000256" key="7">
    <source>
        <dbReference type="ARBA" id="ARBA00023180"/>
    </source>
</evidence>
<dbReference type="InterPro" id="IPR040131">
    <property type="entry name" value="MnmG_N"/>
</dbReference>
<keyword evidence="9" id="KW-1185">Reference proteome</keyword>
<keyword evidence="5" id="KW-0285">Flavoprotein</keyword>
<accession>A0A6I9XY33</accession>
<dbReference type="Pfam" id="PF01134">
    <property type="entry name" value="GIDA"/>
    <property type="match status" value="2"/>
</dbReference>
<evidence type="ECO:0000259" key="8">
    <source>
        <dbReference type="Pfam" id="PF01134"/>
    </source>
</evidence>
<evidence type="ECO:0000256" key="5">
    <source>
        <dbReference type="ARBA" id="ARBA00022630"/>
    </source>
</evidence>
<protein>
    <recommendedName>
        <fullName evidence="4">L-amino-acid oxidase</fullName>
        <ecNumber evidence="4">1.4.3.2</ecNumber>
    </recommendedName>
</protein>
<evidence type="ECO:0000256" key="3">
    <source>
        <dbReference type="ARBA" id="ARBA00007653"/>
    </source>
</evidence>
<dbReference type="EC" id="1.4.3.2" evidence="4"/>
<comment type="cofactor">
    <cofactor evidence="1">
        <name>FAD</name>
        <dbReference type="ChEBI" id="CHEBI:57692"/>
    </cofactor>
</comment>
<dbReference type="GO" id="GO:0030488">
    <property type="term" value="P:tRNA methylation"/>
    <property type="evidence" value="ECO:0007669"/>
    <property type="project" value="TreeGrafter"/>
</dbReference>
<evidence type="ECO:0000256" key="6">
    <source>
        <dbReference type="ARBA" id="ARBA00022827"/>
    </source>
</evidence>
<reference evidence="10" key="1">
    <citation type="submission" date="2025-08" db="UniProtKB">
        <authorList>
            <consortium name="RefSeq"/>
        </authorList>
    </citation>
    <scope>IDENTIFICATION</scope>
</reference>
<comment type="similarity">
    <text evidence="2">Belongs to the flavin monoamine oxidase family. FIG1 subfamily.</text>
</comment>
<comment type="similarity">
    <text evidence="3">Belongs to the MnmG family.</text>
</comment>
<feature type="non-terminal residue" evidence="10">
    <location>
        <position position="265"/>
    </location>
</feature>
<dbReference type="KEGG" id="tsr:106546683"/>
<keyword evidence="7" id="KW-0325">Glycoprotein</keyword>
<evidence type="ECO:0000313" key="10">
    <source>
        <dbReference type="RefSeq" id="XP_013919092.1"/>
    </source>
</evidence>
<dbReference type="AlphaFoldDB" id="A0A6I9XY33"/>
<dbReference type="GO" id="GO:0050660">
    <property type="term" value="F:flavin adenine dinucleotide binding"/>
    <property type="evidence" value="ECO:0007669"/>
    <property type="project" value="InterPro"/>
</dbReference>
<feature type="domain" description="MnmG N-terminal" evidence="8">
    <location>
        <begin position="40"/>
        <end position="74"/>
    </location>
</feature>
<sequence length="265" mass="28764">MLPFGRGLHRLAVPAVIGSRLQRARSSGASAGEPGASKYDVIVIGGGHAGVEAAAAAARVGARTLLITQKIDSIEDGTKIHSGSVILTTGTFLRGMVLIGLETHPAGRMGDQPSVGLAQTLEKIGFTMGRLKTGTPPRLLRDSIDFTHLQKQEADNPPVPFSFLSEAVWIKPEDQLPCYLTHTNPEVEEIIQGNLHLSNHIKETVKGPRYCPSLESKVLRFPNRQHQVWLEPEGLDSDVMYPQGMSLTLPCEIQEKIISLIRGLE</sequence>
<dbReference type="RefSeq" id="XP_013919092.1">
    <property type="nucleotide sequence ID" value="XM_014063617.1"/>
</dbReference>
<dbReference type="PANTHER" id="PTHR11806">
    <property type="entry name" value="GLUCOSE INHIBITED DIVISION PROTEIN A"/>
    <property type="match status" value="1"/>
</dbReference>
<dbReference type="SUPFAM" id="SSF51905">
    <property type="entry name" value="FAD/NAD(P)-binding domain"/>
    <property type="match status" value="1"/>
</dbReference>
<gene>
    <name evidence="10" type="primary">MTO1</name>
</gene>
<dbReference type="InterPro" id="IPR002218">
    <property type="entry name" value="MnmG-rel"/>
</dbReference>